<keyword evidence="1" id="KW-0472">Membrane</keyword>
<evidence type="ECO:0000313" key="3">
    <source>
        <dbReference type="Proteomes" id="UP000051181"/>
    </source>
</evidence>
<dbReference type="Proteomes" id="UP000051181">
    <property type="component" value="Unassembled WGS sequence"/>
</dbReference>
<reference evidence="2 3" key="1">
    <citation type="journal article" date="2015" name="Genome Announc.">
        <title>Expanding the biotechnology potential of lactobacilli through comparative genomics of 213 strains and associated genera.</title>
        <authorList>
            <person name="Sun Z."/>
            <person name="Harris H.M."/>
            <person name="McCann A."/>
            <person name="Guo C."/>
            <person name="Argimon S."/>
            <person name="Zhang W."/>
            <person name="Yang X."/>
            <person name="Jeffery I.B."/>
            <person name="Cooney J.C."/>
            <person name="Kagawa T.F."/>
            <person name="Liu W."/>
            <person name="Song Y."/>
            <person name="Salvetti E."/>
            <person name="Wrobel A."/>
            <person name="Rasinkangas P."/>
            <person name="Parkhill J."/>
            <person name="Rea M.C."/>
            <person name="O'Sullivan O."/>
            <person name="Ritari J."/>
            <person name="Douillard F.P."/>
            <person name="Paul Ross R."/>
            <person name="Yang R."/>
            <person name="Briner A.E."/>
            <person name="Felis G.E."/>
            <person name="de Vos W.M."/>
            <person name="Barrangou R."/>
            <person name="Klaenhammer T.R."/>
            <person name="Caufield P.W."/>
            <person name="Cui Y."/>
            <person name="Zhang H."/>
            <person name="O'Toole P.W."/>
        </authorList>
    </citation>
    <scope>NUCLEOTIDE SEQUENCE [LARGE SCALE GENOMIC DNA]</scope>
    <source>
        <strain evidence="2 3">DSM 20001</strain>
    </source>
</reference>
<keyword evidence="1" id="KW-0812">Transmembrane</keyword>
<protein>
    <submittedName>
        <fullName evidence="2">Integral membrane protein</fullName>
    </submittedName>
</protein>
<keyword evidence="1" id="KW-1133">Transmembrane helix</keyword>
<proteinExistence type="predicted"/>
<accession>A0A0R1F2W6</accession>
<feature type="transmembrane region" description="Helical" evidence="1">
    <location>
        <begin position="145"/>
        <end position="164"/>
    </location>
</feature>
<dbReference type="InterPro" id="IPR006750">
    <property type="entry name" value="YdcZ"/>
</dbReference>
<dbReference type="EMBL" id="AZCN01000040">
    <property type="protein sequence ID" value="KRK15870.1"/>
    <property type="molecule type" value="Genomic_DNA"/>
</dbReference>
<feature type="transmembrane region" description="Helical" evidence="1">
    <location>
        <begin position="184"/>
        <end position="203"/>
    </location>
</feature>
<dbReference type="eggNOG" id="COG3238">
    <property type="taxonomic scope" value="Bacteria"/>
</dbReference>
<dbReference type="PATRIC" id="fig|913848.6.peg.1560"/>
<organism evidence="2 3">
    <name type="scientific">Loigolactobacillus coryniformis subsp. coryniformis KCTC 3167 = DSM 20001</name>
    <dbReference type="NCBI Taxonomy" id="913848"/>
    <lineage>
        <taxon>Bacteria</taxon>
        <taxon>Bacillati</taxon>
        <taxon>Bacillota</taxon>
        <taxon>Bacilli</taxon>
        <taxon>Lactobacillales</taxon>
        <taxon>Lactobacillaceae</taxon>
        <taxon>Loigolactobacillus</taxon>
    </lineage>
</organism>
<feature type="transmembrane region" description="Helical" evidence="1">
    <location>
        <begin position="6"/>
        <end position="27"/>
    </location>
</feature>
<feature type="transmembrane region" description="Helical" evidence="1">
    <location>
        <begin position="113"/>
        <end position="133"/>
    </location>
</feature>
<feature type="transmembrane region" description="Helical" evidence="1">
    <location>
        <begin position="47"/>
        <end position="68"/>
    </location>
</feature>
<feature type="transmembrane region" description="Helical" evidence="1">
    <location>
        <begin position="248"/>
        <end position="271"/>
    </location>
</feature>
<feature type="transmembrane region" description="Helical" evidence="1">
    <location>
        <begin position="277"/>
        <end position="295"/>
    </location>
</feature>
<feature type="transmembrane region" description="Helical" evidence="1">
    <location>
        <begin position="307"/>
        <end position="326"/>
    </location>
</feature>
<dbReference type="Pfam" id="PF04657">
    <property type="entry name" value="DMT_YdcZ"/>
    <property type="match status" value="2"/>
</dbReference>
<sequence>MLVNAFYILLIGDADMLAIIVGLAIGIGLPMQTSINSRLRRAIGSPYLASLISFAIGTLFLLVMTWLMRHSLLFSWSLFTSQPWWLWIGGILGVIYLTGNILLFPKLGSVQTVIMPVLGQILAGLLIDNFGWFSSPQKPLSLTRVLGAVLVLLGVLGVVALDGWLERRHDRLDAAPKTNSGELWLWRAFGVLAGMLSAVQTAINGHLGQVLHSAVAAALVSFLVGTLGLVLVVLALRPKWQLTAQKRATAPWWMWLGGIVGALFVLGNAFLVPQIGTGLAVVIVLVGLMIGSLLIDQFGWLESQRNPLTLAQLLGLIVMIAGVALIRLF</sequence>
<feature type="transmembrane region" description="Helical" evidence="1">
    <location>
        <begin position="84"/>
        <end position="104"/>
    </location>
</feature>
<dbReference type="PANTHER" id="PTHR34821:SF2">
    <property type="entry name" value="INNER MEMBRANE PROTEIN YDCZ"/>
    <property type="match status" value="1"/>
</dbReference>
<gene>
    <name evidence="2" type="ORF">FD22_GL001522</name>
</gene>
<dbReference type="PANTHER" id="PTHR34821">
    <property type="entry name" value="INNER MEMBRANE PROTEIN YDCZ"/>
    <property type="match status" value="1"/>
</dbReference>
<dbReference type="AlphaFoldDB" id="A0A0R1F2W6"/>
<feature type="transmembrane region" description="Helical" evidence="1">
    <location>
        <begin position="215"/>
        <end position="236"/>
    </location>
</feature>
<name>A0A0R1F2W6_9LACO</name>
<evidence type="ECO:0000313" key="2">
    <source>
        <dbReference type="EMBL" id="KRK15870.1"/>
    </source>
</evidence>
<evidence type="ECO:0000256" key="1">
    <source>
        <dbReference type="SAM" id="Phobius"/>
    </source>
</evidence>
<dbReference type="GO" id="GO:0005886">
    <property type="term" value="C:plasma membrane"/>
    <property type="evidence" value="ECO:0007669"/>
    <property type="project" value="TreeGrafter"/>
</dbReference>
<comment type="caution">
    <text evidence="2">The sequence shown here is derived from an EMBL/GenBank/DDBJ whole genome shotgun (WGS) entry which is preliminary data.</text>
</comment>